<organism evidence="1 2">
    <name type="scientific">Volvox reticuliferus</name>
    <dbReference type="NCBI Taxonomy" id="1737510"/>
    <lineage>
        <taxon>Eukaryota</taxon>
        <taxon>Viridiplantae</taxon>
        <taxon>Chlorophyta</taxon>
        <taxon>core chlorophytes</taxon>
        <taxon>Chlorophyceae</taxon>
        <taxon>CS clade</taxon>
        <taxon>Chlamydomonadales</taxon>
        <taxon>Volvocaceae</taxon>
        <taxon>Volvox</taxon>
    </lineage>
</organism>
<feature type="non-terminal residue" evidence="1">
    <location>
        <position position="1"/>
    </location>
</feature>
<dbReference type="EMBL" id="BNCQ01000028">
    <property type="protein sequence ID" value="GIM08809.1"/>
    <property type="molecule type" value="Genomic_DNA"/>
</dbReference>
<sequence length="150" mass="15924">RHWRAASGAALRGDGGVSEWVPCAGKPWSGPLPPIHTHTRIICRSPPCRRSVLTMRRCSVAQAGRQAGSAVRAMTQSAAAFSFPSSREIYVGTCSPLFFLSSCLPACPPAAHSVCLSVRLITWPPSAYLSSGASAGYNKCEQYGNNSTEV</sequence>
<comment type="caution">
    <text evidence="1">The sequence shown here is derived from an EMBL/GenBank/DDBJ whole genome shotgun (WGS) entry which is preliminary data.</text>
</comment>
<proteinExistence type="predicted"/>
<gene>
    <name evidence="1" type="ORF">Vretimale_12751</name>
</gene>
<evidence type="ECO:0000313" key="1">
    <source>
        <dbReference type="EMBL" id="GIM08809.1"/>
    </source>
</evidence>
<evidence type="ECO:0000313" key="2">
    <source>
        <dbReference type="Proteomes" id="UP000722791"/>
    </source>
</evidence>
<reference evidence="1" key="1">
    <citation type="journal article" date="2021" name="Proc. Natl. Acad. Sci. U.S.A.">
        <title>Three genomes in the algal genus Volvox reveal the fate of a haploid sex-determining region after a transition to homothallism.</title>
        <authorList>
            <person name="Yamamoto K."/>
            <person name="Hamaji T."/>
            <person name="Kawai-Toyooka H."/>
            <person name="Matsuzaki R."/>
            <person name="Takahashi F."/>
            <person name="Nishimura Y."/>
            <person name="Kawachi M."/>
            <person name="Noguchi H."/>
            <person name="Minakuchi Y."/>
            <person name="Umen J.G."/>
            <person name="Toyoda A."/>
            <person name="Nozaki H."/>
        </authorList>
    </citation>
    <scope>NUCLEOTIDE SEQUENCE</scope>
    <source>
        <strain evidence="1">NIES-3785</strain>
    </source>
</reference>
<dbReference type="Proteomes" id="UP000722791">
    <property type="component" value="Unassembled WGS sequence"/>
</dbReference>
<protein>
    <submittedName>
        <fullName evidence="1">Uncharacterized protein</fullName>
    </submittedName>
</protein>
<accession>A0A8J4GKW3</accession>
<name>A0A8J4GKW3_9CHLO</name>
<dbReference type="AlphaFoldDB" id="A0A8J4GKW3"/>